<accession>K4INE2</accession>
<dbReference type="KEGG" id="ptq:P700755_003967"/>
<sequence>MRVIFTIAALLINLIGFSQSIQSITNKVSTKICDCMDNDMQSYSEIKPEFNKCYDKEFNQIFSIVDKDEQKILIGEGVIDKIKNRIIPSLNKNCEKVRRLIDAELKKSIEPANSNKSKTYPINFEEKDFEEIGNWKNKIIALEGQVVQVERSSKNTPYSKLKIGNKEIWVISMIDSGFEKVDNTIKIVGYFIPLKKDDYESKFNQDKYQILAFGILDLKTKDLRYFPGSEIQMKEWKSGKIPSSGK</sequence>
<gene>
    <name evidence="1" type="ordered locus">P700755_003967</name>
</gene>
<reference evidence="1" key="2">
    <citation type="submission" date="2012-09" db="EMBL/GenBank/DDBJ databases">
        <title>The complete sequence of Psychroflexus torquis an extreme psychrophile from sea-ice that is stimulated by light.</title>
        <authorList>
            <person name="Feng S."/>
            <person name="Powell S.M."/>
            <person name="Bowman J.P."/>
        </authorList>
    </citation>
    <scope>NUCLEOTIDE SEQUENCE [LARGE SCALE GENOMIC DNA]</scope>
    <source>
        <strain evidence="1">ATCC 700755</strain>
    </source>
</reference>
<proteinExistence type="predicted"/>
<dbReference type="AlphaFoldDB" id="K4INE2"/>
<evidence type="ECO:0000313" key="2">
    <source>
        <dbReference type="Proteomes" id="UP000008514"/>
    </source>
</evidence>
<dbReference type="EMBL" id="CP003879">
    <property type="protein sequence ID" value="AFU70536.1"/>
    <property type="molecule type" value="Genomic_DNA"/>
</dbReference>
<protein>
    <submittedName>
        <fullName evidence="1">Uncharacterized protein</fullName>
    </submittedName>
</protein>
<reference evidence="1" key="1">
    <citation type="submission" date="2006-03" db="EMBL/GenBank/DDBJ databases">
        <authorList>
            <person name="Bowman J."/>
            <person name="Ferriera S."/>
            <person name="Johnson J."/>
            <person name="Kravitz S."/>
            <person name="Halpern A."/>
            <person name="Remington K."/>
            <person name="Beeson K."/>
            <person name="Tran B."/>
            <person name="Rogers Y.-H."/>
            <person name="Friedman R."/>
            <person name="Venter J.C."/>
        </authorList>
    </citation>
    <scope>NUCLEOTIDE SEQUENCE [LARGE SCALE GENOMIC DNA]</scope>
    <source>
        <strain evidence="1">ATCC 700755</strain>
    </source>
</reference>
<dbReference type="HOGENOM" id="CLU_1175053_0_0_10"/>
<name>K4INE2_PSYTT</name>
<dbReference type="Proteomes" id="UP000008514">
    <property type="component" value="Chromosome"/>
</dbReference>
<keyword evidence="2" id="KW-1185">Reference proteome</keyword>
<organism evidence="1 2">
    <name type="scientific">Psychroflexus torquis (strain ATCC 700755 / CIP 106069 / ACAM 623)</name>
    <dbReference type="NCBI Taxonomy" id="313595"/>
    <lineage>
        <taxon>Bacteria</taxon>
        <taxon>Pseudomonadati</taxon>
        <taxon>Bacteroidota</taxon>
        <taxon>Flavobacteriia</taxon>
        <taxon>Flavobacteriales</taxon>
        <taxon>Flavobacteriaceae</taxon>
        <taxon>Psychroflexus</taxon>
    </lineage>
</organism>
<evidence type="ECO:0000313" key="1">
    <source>
        <dbReference type="EMBL" id="AFU70536.1"/>
    </source>
</evidence>